<proteinExistence type="predicted"/>
<organism evidence="1 2">
    <name type="scientific">Panagrolaimus sp. ES5</name>
    <dbReference type="NCBI Taxonomy" id="591445"/>
    <lineage>
        <taxon>Eukaryota</taxon>
        <taxon>Metazoa</taxon>
        <taxon>Ecdysozoa</taxon>
        <taxon>Nematoda</taxon>
        <taxon>Chromadorea</taxon>
        <taxon>Rhabditida</taxon>
        <taxon>Tylenchina</taxon>
        <taxon>Panagrolaimomorpha</taxon>
        <taxon>Panagrolaimoidea</taxon>
        <taxon>Panagrolaimidae</taxon>
        <taxon>Panagrolaimus</taxon>
    </lineage>
</organism>
<dbReference type="WBParaSite" id="ES5_v2.g25273.t1">
    <property type="protein sequence ID" value="ES5_v2.g25273.t1"/>
    <property type="gene ID" value="ES5_v2.g25273"/>
</dbReference>
<evidence type="ECO:0000313" key="1">
    <source>
        <dbReference type="Proteomes" id="UP000887579"/>
    </source>
</evidence>
<sequence>IIDGISENPISDFNFNHLFQHIFDESIIRVGFAWASDYYLIGNTFPFLKPLMQNEKRKSLCIKKLVEGILKNSEAEDAVFNGQKLSSVSLSKVSKAILGIELDKEMQRSDWTRRPLAGEQKLYAIIDAIVVILIEEKIRNALKKNLNATLASKIMEEGYVSMKQDKATIDELTKTFNNVSI</sequence>
<accession>A0AC34G6Y4</accession>
<evidence type="ECO:0000313" key="2">
    <source>
        <dbReference type="WBParaSite" id="ES5_v2.g25273.t1"/>
    </source>
</evidence>
<protein>
    <submittedName>
        <fullName evidence="2">3'-5' exonuclease domain-containing protein</fullName>
    </submittedName>
</protein>
<name>A0AC34G6Y4_9BILA</name>
<dbReference type="Proteomes" id="UP000887579">
    <property type="component" value="Unplaced"/>
</dbReference>
<reference evidence="2" key="1">
    <citation type="submission" date="2022-11" db="UniProtKB">
        <authorList>
            <consortium name="WormBaseParasite"/>
        </authorList>
    </citation>
    <scope>IDENTIFICATION</scope>
</reference>